<dbReference type="Gene3D" id="3.30.360.10">
    <property type="entry name" value="Dihydrodipicolinate Reductase, domain 2"/>
    <property type="match status" value="1"/>
</dbReference>
<name>A0ABS8W3E8_9GAMM</name>
<dbReference type="EC" id="1.2.1.11" evidence="3"/>
<comment type="caution">
    <text evidence="3">The sequence shown here is derived from an EMBL/GenBank/DDBJ whole genome shotgun (WGS) entry which is preliminary data.</text>
</comment>
<dbReference type="InterPro" id="IPR000534">
    <property type="entry name" value="Semialdehyde_DH_NAD-bd"/>
</dbReference>
<dbReference type="EMBL" id="JAIMJA010000001">
    <property type="protein sequence ID" value="MCE2593454.1"/>
    <property type="molecule type" value="Genomic_DNA"/>
</dbReference>
<organism evidence="3 4">
    <name type="scientific">Motilimonas cestriensis</name>
    <dbReference type="NCBI Taxonomy" id="2742685"/>
    <lineage>
        <taxon>Bacteria</taxon>
        <taxon>Pseudomonadati</taxon>
        <taxon>Pseudomonadota</taxon>
        <taxon>Gammaproteobacteria</taxon>
        <taxon>Alteromonadales</taxon>
        <taxon>Alteromonadales genera incertae sedis</taxon>
        <taxon>Motilimonas</taxon>
    </lineage>
</organism>
<evidence type="ECO:0000313" key="3">
    <source>
        <dbReference type="EMBL" id="MCE2593454.1"/>
    </source>
</evidence>
<accession>A0ABS8W3E8</accession>
<evidence type="ECO:0000313" key="4">
    <source>
        <dbReference type="Proteomes" id="UP001201273"/>
    </source>
</evidence>
<reference evidence="3 4" key="1">
    <citation type="journal article" date="2022" name="Environ. Microbiol. Rep.">
        <title>Eco-phylogenetic analyses reveal divergent evolution of vitamin B12 metabolism in the marine bacterial family 'Psychromonadaceae'.</title>
        <authorList>
            <person name="Jin X."/>
            <person name="Yang Y."/>
            <person name="Cao H."/>
            <person name="Gao B."/>
            <person name="Zhao Z."/>
        </authorList>
    </citation>
    <scope>NUCLEOTIDE SEQUENCE [LARGE SCALE GENOMIC DNA]</scope>
    <source>
        <strain evidence="3 4">MKS20</strain>
    </source>
</reference>
<gene>
    <name evidence="3" type="ORF">K6Y31_01315</name>
</gene>
<dbReference type="Pfam" id="PF01118">
    <property type="entry name" value="Semialdhyde_dh"/>
    <property type="match status" value="1"/>
</dbReference>
<keyword evidence="4" id="KW-1185">Reference proteome</keyword>
<dbReference type="Gene3D" id="3.40.50.720">
    <property type="entry name" value="NAD(P)-binding Rossmann-like Domain"/>
    <property type="match status" value="1"/>
</dbReference>
<dbReference type="SMART" id="SM00859">
    <property type="entry name" value="Semialdhyde_dh"/>
    <property type="match status" value="1"/>
</dbReference>
<dbReference type="NCBIfam" id="NF005957">
    <property type="entry name" value="PRK08040.1"/>
    <property type="match status" value="1"/>
</dbReference>
<dbReference type="Proteomes" id="UP001201273">
    <property type="component" value="Unassembled WGS sequence"/>
</dbReference>
<evidence type="ECO:0000259" key="2">
    <source>
        <dbReference type="SMART" id="SM00859"/>
    </source>
</evidence>
<dbReference type="InterPro" id="IPR036291">
    <property type="entry name" value="NAD(P)-bd_dom_sf"/>
</dbReference>
<dbReference type="SUPFAM" id="SSF55347">
    <property type="entry name" value="Glyceraldehyde-3-phosphate dehydrogenase-like, C-terminal domain"/>
    <property type="match status" value="1"/>
</dbReference>
<dbReference type="PANTHER" id="PTHR46278">
    <property type="entry name" value="DEHYDROGENASE, PUTATIVE-RELATED"/>
    <property type="match status" value="1"/>
</dbReference>
<protein>
    <submittedName>
        <fullName evidence="3">Aspartate-semialdehyde dehydrogenase</fullName>
        <ecNumber evidence="3">1.2.1.11</ecNumber>
    </submittedName>
</protein>
<dbReference type="SUPFAM" id="SSF51735">
    <property type="entry name" value="NAD(P)-binding Rossmann-fold domains"/>
    <property type="match status" value="1"/>
</dbReference>
<evidence type="ECO:0000256" key="1">
    <source>
        <dbReference type="ARBA" id="ARBA00010584"/>
    </source>
</evidence>
<dbReference type="CDD" id="cd17894">
    <property type="entry name" value="ASADH_USG1_N"/>
    <property type="match status" value="1"/>
</dbReference>
<dbReference type="Pfam" id="PF02774">
    <property type="entry name" value="Semialdhyde_dhC"/>
    <property type="match status" value="1"/>
</dbReference>
<dbReference type="RefSeq" id="WP_233051059.1">
    <property type="nucleotide sequence ID" value="NZ_JAIMJA010000001.1"/>
</dbReference>
<keyword evidence="3" id="KW-0560">Oxidoreductase</keyword>
<dbReference type="NCBIfam" id="NF011456">
    <property type="entry name" value="PRK14874.1"/>
    <property type="match status" value="1"/>
</dbReference>
<dbReference type="GO" id="GO:0004073">
    <property type="term" value="F:aspartate-semialdehyde dehydrogenase activity"/>
    <property type="evidence" value="ECO:0007669"/>
    <property type="project" value="UniProtKB-EC"/>
</dbReference>
<feature type="domain" description="Semialdehyde dehydrogenase NAD-binding" evidence="2">
    <location>
        <begin position="6"/>
        <end position="121"/>
    </location>
</feature>
<dbReference type="PIRSF" id="PIRSF000148">
    <property type="entry name" value="ASA_dh"/>
    <property type="match status" value="1"/>
</dbReference>
<sequence>MERLINIAVLGATGTVGNAVVEQLEEREYPVNQLFLLSSDNGAGETLMYKGKRQRVQNVADFDWSQVEIAIFVAGEQGAKEWATVATDAGCLVIDSSAAFTDDPDIPQVIPEINAGALAQIHQSKIVVSPSCAVIASALVLKPIHDEVGITQVNISTYQSVSSAGKKGISTLANQTAKLLNAKPIEPDYFAAQIAFNCIPQSGNRLANGYSQDEMLLVSQTQRILSDPELKVSPTCVVVPVFHGLGAALHIETRFPLEINEITGMIRDAQGVELVEEADEIATQVSHAVGQDTVYVDRVRKDLCSDNGIQLWLTLDNLKKGSATNLVQIAEHIGQYYL</sequence>
<dbReference type="NCBIfam" id="NF004224">
    <property type="entry name" value="PRK05671.1"/>
    <property type="match status" value="1"/>
</dbReference>
<proteinExistence type="inferred from homology"/>
<dbReference type="PANTHER" id="PTHR46278:SF2">
    <property type="entry name" value="ASPARTATE-SEMIALDEHYDE DEHYDROGENASE"/>
    <property type="match status" value="1"/>
</dbReference>
<comment type="similarity">
    <text evidence="1">Belongs to the aspartate-semialdehyde dehydrogenase family.</text>
</comment>
<dbReference type="InterPro" id="IPR012280">
    <property type="entry name" value="Semialdhyde_DH_dimer_dom"/>
</dbReference>